<dbReference type="Proteomes" id="UP000239494">
    <property type="component" value="Unassembled WGS sequence"/>
</dbReference>
<organism evidence="1 2">
    <name type="scientific">Umezawaea tangerina</name>
    <dbReference type="NCBI Taxonomy" id="84725"/>
    <lineage>
        <taxon>Bacteria</taxon>
        <taxon>Bacillati</taxon>
        <taxon>Actinomycetota</taxon>
        <taxon>Actinomycetes</taxon>
        <taxon>Pseudonocardiales</taxon>
        <taxon>Pseudonocardiaceae</taxon>
        <taxon>Umezawaea</taxon>
    </lineage>
</organism>
<sequence length="286" mass="30648">MTDEEGPALARRLWARFESVHAVVYFHPAALAALEDAGLRGFWRGYFAQRSAPLGPVGEAPVRASFFGFSTWMTARALPDVWDRASPAAVLAARHEGSARALEELLPDGSHDRLADDLWSLASALPCDGRVLAAANHALPRPEDPLQRLWLATTILREHRGDGHVAALLAAGLTGIESLVLRAGVDLERVVLQAARGWSDDEWSAAAAGLVERGLLHGDLTTSDDGKRLLSGIEETTDRLAWDGIVRAGGTVPDVRRLSDDLRPAALACHAVLPPAQPIGVLRIDG</sequence>
<reference evidence="1 2" key="1">
    <citation type="submission" date="2018-03" db="EMBL/GenBank/DDBJ databases">
        <title>Genomic Encyclopedia of Archaeal and Bacterial Type Strains, Phase II (KMG-II): from individual species to whole genera.</title>
        <authorList>
            <person name="Goeker M."/>
        </authorList>
    </citation>
    <scope>NUCLEOTIDE SEQUENCE [LARGE SCALE GENOMIC DNA]</scope>
    <source>
        <strain evidence="1 2">DSM 44720</strain>
    </source>
</reference>
<comment type="caution">
    <text evidence="1">The sequence shown here is derived from an EMBL/GenBank/DDBJ whole genome shotgun (WGS) entry which is preliminary data.</text>
</comment>
<dbReference type="EMBL" id="PVTF01000002">
    <property type="protein sequence ID" value="PRY44968.1"/>
    <property type="molecule type" value="Genomic_DNA"/>
</dbReference>
<evidence type="ECO:0000313" key="2">
    <source>
        <dbReference type="Proteomes" id="UP000239494"/>
    </source>
</evidence>
<name>A0A2T0TH76_9PSEU</name>
<keyword evidence="2" id="KW-1185">Reference proteome</keyword>
<dbReference type="AlphaFoldDB" id="A0A2T0TH76"/>
<protein>
    <recommendedName>
        <fullName evidence="3">SalK</fullName>
    </recommendedName>
</protein>
<dbReference type="NCBIfam" id="NF047719">
    <property type="entry name" value="SCO6745_fam_HTH"/>
    <property type="match status" value="1"/>
</dbReference>
<evidence type="ECO:0000313" key="1">
    <source>
        <dbReference type="EMBL" id="PRY44968.1"/>
    </source>
</evidence>
<dbReference type="InterPro" id="IPR054058">
    <property type="entry name" value="HTH_67"/>
</dbReference>
<accession>A0A2T0TH76</accession>
<dbReference type="OrthoDB" id="157052at2"/>
<proteinExistence type="predicted"/>
<gene>
    <name evidence="1" type="ORF">CLV43_102533</name>
</gene>
<dbReference type="RefSeq" id="WP_106186533.1">
    <property type="nucleotide sequence ID" value="NZ_PVTF01000002.1"/>
</dbReference>
<dbReference type="Pfam" id="PF21863">
    <property type="entry name" value="HTH_67"/>
    <property type="match status" value="1"/>
</dbReference>
<evidence type="ECO:0008006" key="3">
    <source>
        <dbReference type="Google" id="ProtNLM"/>
    </source>
</evidence>